<evidence type="ECO:0000256" key="1">
    <source>
        <dbReference type="SAM" id="Phobius"/>
    </source>
</evidence>
<feature type="transmembrane region" description="Helical" evidence="1">
    <location>
        <begin position="21"/>
        <end position="38"/>
    </location>
</feature>
<dbReference type="EMBL" id="LAZR01010869">
    <property type="protein sequence ID" value="KKM64604.1"/>
    <property type="molecule type" value="Genomic_DNA"/>
</dbReference>
<accession>A0A0F9J4D4</accession>
<proteinExistence type="predicted"/>
<evidence type="ECO:0000313" key="2">
    <source>
        <dbReference type="EMBL" id="KKM64604.1"/>
    </source>
</evidence>
<feature type="transmembrane region" description="Helical" evidence="1">
    <location>
        <begin position="58"/>
        <end position="82"/>
    </location>
</feature>
<keyword evidence="1" id="KW-0472">Membrane</keyword>
<comment type="caution">
    <text evidence="2">The sequence shown here is derived from an EMBL/GenBank/DDBJ whole genome shotgun (WGS) entry which is preliminary data.</text>
</comment>
<reference evidence="2" key="1">
    <citation type="journal article" date="2015" name="Nature">
        <title>Complex archaea that bridge the gap between prokaryotes and eukaryotes.</title>
        <authorList>
            <person name="Spang A."/>
            <person name="Saw J.H."/>
            <person name="Jorgensen S.L."/>
            <person name="Zaremba-Niedzwiedzka K."/>
            <person name="Martijn J."/>
            <person name="Lind A.E."/>
            <person name="van Eijk R."/>
            <person name="Schleper C."/>
            <person name="Guy L."/>
            <person name="Ettema T.J."/>
        </authorList>
    </citation>
    <scope>NUCLEOTIDE SEQUENCE</scope>
</reference>
<organism evidence="2">
    <name type="scientific">marine sediment metagenome</name>
    <dbReference type="NCBI Taxonomy" id="412755"/>
    <lineage>
        <taxon>unclassified sequences</taxon>
        <taxon>metagenomes</taxon>
        <taxon>ecological metagenomes</taxon>
    </lineage>
</organism>
<name>A0A0F9J4D4_9ZZZZ</name>
<keyword evidence="1" id="KW-1133">Transmembrane helix</keyword>
<protein>
    <submittedName>
        <fullName evidence="2">Uncharacterized protein</fullName>
    </submittedName>
</protein>
<dbReference type="AlphaFoldDB" id="A0A0F9J4D4"/>
<gene>
    <name evidence="2" type="ORF">LCGC14_1499790</name>
</gene>
<sequence length="96" mass="10268">MTMANIVAKLRGLLKRPRGRAGLVAAILILPYVVRSLARGSSTPVGGESIWMQWGIGLSMVAGGVIVIGLVLLIGLVIYVVVRWIRTGKGPEFLDE</sequence>
<keyword evidence="1" id="KW-0812">Transmembrane</keyword>